<evidence type="ECO:0000313" key="11">
    <source>
        <dbReference type="Proteomes" id="UP000305517"/>
    </source>
</evidence>
<dbReference type="Pfam" id="PF13545">
    <property type="entry name" value="HTH_Crp_2"/>
    <property type="match status" value="1"/>
</dbReference>
<dbReference type="SUPFAM" id="SSF52172">
    <property type="entry name" value="CheY-like"/>
    <property type="match status" value="1"/>
</dbReference>
<dbReference type="InterPro" id="IPR011006">
    <property type="entry name" value="CheY-like_superfamily"/>
</dbReference>
<dbReference type="CDD" id="cd00038">
    <property type="entry name" value="CAP_ED"/>
    <property type="match status" value="1"/>
</dbReference>
<dbReference type="PANTHER" id="PTHR48111:SF1">
    <property type="entry name" value="TWO-COMPONENT RESPONSE REGULATOR ORR33"/>
    <property type="match status" value="1"/>
</dbReference>
<keyword evidence="3" id="KW-0805">Transcription regulation</keyword>
<dbReference type="Gene3D" id="2.60.120.10">
    <property type="entry name" value="Jelly Rolls"/>
    <property type="match status" value="1"/>
</dbReference>
<accession>A0A5R8WTR2</accession>
<dbReference type="SMART" id="SM00448">
    <property type="entry name" value="REC"/>
    <property type="match status" value="1"/>
</dbReference>
<protein>
    <submittedName>
        <fullName evidence="10">Response regulator</fullName>
    </submittedName>
</protein>
<dbReference type="InterPro" id="IPR014710">
    <property type="entry name" value="RmlC-like_jellyroll"/>
</dbReference>
<organism evidence="10 11">
    <name type="scientific">Hymenobacter jeollabukensis</name>
    <dbReference type="NCBI Taxonomy" id="2025313"/>
    <lineage>
        <taxon>Bacteria</taxon>
        <taxon>Pseudomonadati</taxon>
        <taxon>Bacteroidota</taxon>
        <taxon>Cytophagia</taxon>
        <taxon>Cytophagales</taxon>
        <taxon>Hymenobacteraceae</taxon>
        <taxon>Hymenobacter</taxon>
    </lineage>
</organism>
<keyword evidence="1 6" id="KW-0597">Phosphoprotein</keyword>
<evidence type="ECO:0000256" key="5">
    <source>
        <dbReference type="ARBA" id="ARBA00023163"/>
    </source>
</evidence>
<dbReference type="GO" id="GO:0005829">
    <property type="term" value="C:cytosol"/>
    <property type="evidence" value="ECO:0007669"/>
    <property type="project" value="TreeGrafter"/>
</dbReference>
<dbReference type="SUPFAM" id="SSF46785">
    <property type="entry name" value="Winged helix' DNA-binding domain"/>
    <property type="match status" value="1"/>
</dbReference>
<sequence length="345" mass="38412">MKTILLIEDHEPMRENTAEILELAGYRVVQAADGKRGVELARHAAPDLVVCDIMMPELDGFGVLHILHQDPTTTDIPFLFLTAKVDREDLRRGMNAGADDYLTKPFDDTVLLDAIAMRLSKHEARPAAPSPAPPLPGLQLLQDMLTAPARLKHYKKKHVLYLEGDAPHSVYWLQHGTAKTSKTDKAGNEYITELSTDGQLLGYRDVLGGTDYQETTTLLDDATVSLLPRHEFEALLSQHADLARHFSQLLARTAAARDARLLELAYQPVRRRLALALVRFQETFQALGHLAHGTHLSREDLAALVGASKETVSRMLSEFREEGLIELTGSDITILDAARLRRQRP</sequence>
<dbReference type="InterPro" id="IPR018490">
    <property type="entry name" value="cNMP-bd_dom_sf"/>
</dbReference>
<dbReference type="PANTHER" id="PTHR48111">
    <property type="entry name" value="REGULATOR OF RPOS"/>
    <property type="match status" value="1"/>
</dbReference>
<dbReference type="InterPro" id="IPR036390">
    <property type="entry name" value="WH_DNA-bd_sf"/>
</dbReference>
<dbReference type="InterPro" id="IPR036388">
    <property type="entry name" value="WH-like_DNA-bd_sf"/>
</dbReference>
<dbReference type="GO" id="GO:0000976">
    <property type="term" value="F:transcription cis-regulatory region binding"/>
    <property type="evidence" value="ECO:0007669"/>
    <property type="project" value="TreeGrafter"/>
</dbReference>
<dbReference type="Gene3D" id="3.40.50.2300">
    <property type="match status" value="1"/>
</dbReference>
<keyword evidence="11" id="KW-1185">Reference proteome</keyword>
<reference evidence="10 11" key="1">
    <citation type="submission" date="2019-05" db="EMBL/GenBank/DDBJ databases">
        <title>Hymenobacter edaphi sp. nov., isolated from abandoned arsenic-contaminated farmland soil.</title>
        <authorList>
            <person name="Nie L."/>
        </authorList>
    </citation>
    <scope>NUCLEOTIDE SEQUENCE [LARGE SCALE GENOMIC DNA]</scope>
    <source>
        <strain evidence="10 11">1-3-3-8</strain>
    </source>
</reference>
<dbReference type="InterPro" id="IPR012318">
    <property type="entry name" value="HTH_CRP"/>
</dbReference>
<evidence type="ECO:0000256" key="1">
    <source>
        <dbReference type="ARBA" id="ARBA00022553"/>
    </source>
</evidence>
<proteinExistence type="predicted"/>
<dbReference type="Proteomes" id="UP000305517">
    <property type="component" value="Unassembled WGS sequence"/>
</dbReference>
<name>A0A5R8WTR2_9BACT</name>
<dbReference type="PROSITE" id="PS51063">
    <property type="entry name" value="HTH_CRP_2"/>
    <property type="match status" value="1"/>
</dbReference>
<dbReference type="PROSITE" id="PS00042">
    <property type="entry name" value="HTH_CRP_1"/>
    <property type="match status" value="1"/>
</dbReference>
<dbReference type="Pfam" id="PF00072">
    <property type="entry name" value="Response_reg"/>
    <property type="match status" value="1"/>
</dbReference>
<dbReference type="InterPro" id="IPR000595">
    <property type="entry name" value="cNMP-bd_dom"/>
</dbReference>
<evidence type="ECO:0000313" key="10">
    <source>
        <dbReference type="EMBL" id="TLM95162.1"/>
    </source>
</evidence>
<gene>
    <name evidence="10" type="ORF">FDY95_05040</name>
</gene>
<keyword evidence="4" id="KW-0238">DNA-binding</keyword>
<comment type="caution">
    <text evidence="10">The sequence shown here is derived from an EMBL/GenBank/DDBJ whole genome shotgun (WGS) entry which is preliminary data.</text>
</comment>
<dbReference type="SUPFAM" id="SSF51206">
    <property type="entry name" value="cAMP-binding domain-like"/>
    <property type="match status" value="1"/>
</dbReference>
<evidence type="ECO:0000256" key="3">
    <source>
        <dbReference type="ARBA" id="ARBA00023015"/>
    </source>
</evidence>
<dbReference type="EMBL" id="VAJM01000002">
    <property type="protein sequence ID" value="TLM95162.1"/>
    <property type="molecule type" value="Genomic_DNA"/>
</dbReference>
<evidence type="ECO:0000256" key="6">
    <source>
        <dbReference type="PROSITE-ProRule" id="PRU00169"/>
    </source>
</evidence>
<dbReference type="GO" id="GO:0003700">
    <property type="term" value="F:DNA-binding transcription factor activity"/>
    <property type="evidence" value="ECO:0007669"/>
    <property type="project" value="InterPro"/>
</dbReference>
<feature type="domain" description="Cyclic nucleotide-binding" evidence="7">
    <location>
        <begin position="152"/>
        <end position="253"/>
    </location>
</feature>
<keyword evidence="2" id="KW-0902">Two-component regulatory system</keyword>
<dbReference type="AlphaFoldDB" id="A0A5R8WTR2"/>
<dbReference type="OrthoDB" id="9781208at2"/>
<dbReference type="InterPro" id="IPR018335">
    <property type="entry name" value="Tscrpt_reg_HTH_Crp-type_CS"/>
</dbReference>
<evidence type="ECO:0000259" key="9">
    <source>
        <dbReference type="PROSITE" id="PS51063"/>
    </source>
</evidence>
<evidence type="ECO:0000256" key="4">
    <source>
        <dbReference type="ARBA" id="ARBA00023125"/>
    </source>
</evidence>
<dbReference type="InterPro" id="IPR039420">
    <property type="entry name" value="WalR-like"/>
</dbReference>
<dbReference type="Gene3D" id="1.10.10.10">
    <property type="entry name" value="Winged helix-like DNA-binding domain superfamily/Winged helix DNA-binding domain"/>
    <property type="match status" value="1"/>
</dbReference>
<feature type="domain" description="Response regulatory" evidence="8">
    <location>
        <begin position="3"/>
        <end position="119"/>
    </location>
</feature>
<dbReference type="GO" id="GO:0000156">
    <property type="term" value="F:phosphorelay response regulator activity"/>
    <property type="evidence" value="ECO:0007669"/>
    <property type="project" value="TreeGrafter"/>
</dbReference>
<dbReference type="RefSeq" id="WP_138075636.1">
    <property type="nucleotide sequence ID" value="NZ_VAJM01000002.1"/>
</dbReference>
<dbReference type="SMART" id="SM00419">
    <property type="entry name" value="HTH_CRP"/>
    <property type="match status" value="1"/>
</dbReference>
<dbReference type="PROSITE" id="PS50042">
    <property type="entry name" value="CNMP_BINDING_3"/>
    <property type="match status" value="1"/>
</dbReference>
<evidence type="ECO:0000259" key="7">
    <source>
        <dbReference type="PROSITE" id="PS50042"/>
    </source>
</evidence>
<dbReference type="InterPro" id="IPR001789">
    <property type="entry name" value="Sig_transdc_resp-reg_receiver"/>
</dbReference>
<keyword evidence="5" id="KW-0804">Transcription</keyword>
<dbReference type="SMART" id="SM00100">
    <property type="entry name" value="cNMP"/>
    <property type="match status" value="1"/>
</dbReference>
<dbReference type="GO" id="GO:0032993">
    <property type="term" value="C:protein-DNA complex"/>
    <property type="evidence" value="ECO:0007669"/>
    <property type="project" value="TreeGrafter"/>
</dbReference>
<feature type="modified residue" description="4-aspartylphosphate" evidence="6">
    <location>
        <position position="52"/>
    </location>
</feature>
<dbReference type="PROSITE" id="PS50110">
    <property type="entry name" value="RESPONSE_REGULATORY"/>
    <property type="match status" value="1"/>
</dbReference>
<feature type="domain" description="HTH crp-type" evidence="9">
    <location>
        <begin position="267"/>
        <end position="338"/>
    </location>
</feature>
<dbReference type="Pfam" id="PF00027">
    <property type="entry name" value="cNMP_binding"/>
    <property type="match status" value="1"/>
</dbReference>
<dbReference type="PRINTS" id="PR00034">
    <property type="entry name" value="HTHCRP"/>
</dbReference>
<evidence type="ECO:0000256" key="2">
    <source>
        <dbReference type="ARBA" id="ARBA00023012"/>
    </source>
</evidence>
<evidence type="ECO:0000259" key="8">
    <source>
        <dbReference type="PROSITE" id="PS50110"/>
    </source>
</evidence>